<dbReference type="GO" id="GO:0004673">
    <property type="term" value="F:protein histidine kinase activity"/>
    <property type="evidence" value="ECO:0007669"/>
    <property type="project" value="UniProtKB-EC"/>
</dbReference>
<accession>A0A4S2GX57</accession>
<keyword evidence="11" id="KW-1185">Reference proteome</keyword>
<dbReference type="CDD" id="cd16936">
    <property type="entry name" value="HATPase_RsbW-like"/>
    <property type="match status" value="1"/>
</dbReference>
<keyword evidence="4" id="KW-0808">Transferase</keyword>
<evidence type="ECO:0000256" key="3">
    <source>
        <dbReference type="ARBA" id="ARBA00022553"/>
    </source>
</evidence>
<dbReference type="SMART" id="SM00387">
    <property type="entry name" value="HATPase_c"/>
    <property type="match status" value="1"/>
</dbReference>
<feature type="coiled-coil region" evidence="8">
    <location>
        <begin position="5"/>
        <end position="46"/>
    </location>
</feature>
<evidence type="ECO:0000256" key="1">
    <source>
        <dbReference type="ARBA" id="ARBA00000085"/>
    </source>
</evidence>
<sequence>MSVAEDRLRSEAHRLREERDAALEAAERAERRYQELSHRVKNEFQQVAALVRLQESGSAEPERCRRCAANVTAFSELHRLLDLAGMEAVSMRDYMASLERTLGLALEGRCRFAARADEDILLPPRPAARLGIIVTEAVMNAVKHAFPEPQTGRVEASLTREDARLVLTVRDNGRGRDPASRTGKGSALISAMAAALGGETDYPQVSAGTCVRVRLPAF</sequence>
<evidence type="ECO:0000313" key="10">
    <source>
        <dbReference type="EMBL" id="TGY87760.1"/>
    </source>
</evidence>
<evidence type="ECO:0000256" key="5">
    <source>
        <dbReference type="ARBA" id="ARBA00022741"/>
    </source>
</evidence>
<evidence type="ECO:0000256" key="7">
    <source>
        <dbReference type="ARBA" id="ARBA00022840"/>
    </source>
</evidence>
<evidence type="ECO:0000256" key="8">
    <source>
        <dbReference type="SAM" id="Coils"/>
    </source>
</evidence>
<dbReference type="EMBL" id="SRXW01000004">
    <property type="protein sequence ID" value="TGY87760.1"/>
    <property type="molecule type" value="Genomic_DNA"/>
</dbReference>
<dbReference type="SUPFAM" id="SSF55874">
    <property type="entry name" value="ATPase domain of HSP90 chaperone/DNA topoisomerase II/histidine kinase"/>
    <property type="match status" value="1"/>
</dbReference>
<evidence type="ECO:0000259" key="9">
    <source>
        <dbReference type="SMART" id="SM00387"/>
    </source>
</evidence>
<comment type="caution">
    <text evidence="10">The sequence shown here is derived from an EMBL/GenBank/DDBJ whole genome shotgun (WGS) entry which is preliminary data.</text>
</comment>
<dbReference type="Proteomes" id="UP000308054">
    <property type="component" value="Unassembled WGS sequence"/>
</dbReference>
<keyword evidence="5" id="KW-0547">Nucleotide-binding</keyword>
<evidence type="ECO:0000256" key="4">
    <source>
        <dbReference type="ARBA" id="ARBA00022679"/>
    </source>
</evidence>
<dbReference type="InterPro" id="IPR011495">
    <property type="entry name" value="Sig_transdc_His_kin_sub2_dim/P"/>
</dbReference>
<feature type="domain" description="Histidine kinase/HSP90-like ATPase" evidence="9">
    <location>
        <begin position="125"/>
        <end position="218"/>
    </location>
</feature>
<keyword evidence="7" id="KW-0067">ATP-binding</keyword>
<dbReference type="AlphaFoldDB" id="A0A4S2GX57"/>
<organism evidence="10 11">
    <name type="scientific">Marinicauda algicola</name>
    <dbReference type="NCBI Taxonomy" id="2029849"/>
    <lineage>
        <taxon>Bacteria</taxon>
        <taxon>Pseudomonadati</taxon>
        <taxon>Pseudomonadota</taxon>
        <taxon>Alphaproteobacteria</taxon>
        <taxon>Maricaulales</taxon>
        <taxon>Maricaulaceae</taxon>
        <taxon>Marinicauda</taxon>
    </lineage>
</organism>
<protein>
    <recommendedName>
        <fullName evidence="2">histidine kinase</fullName>
        <ecNumber evidence="2">2.7.13.3</ecNumber>
    </recommendedName>
</protein>
<comment type="catalytic activity">
    <reaction evidence="1">
        <text>ATP + protein L-histidine = ADP + protein N-phospho-L-histidine.</text>
        <dbReference type="EC" id="2.7.13.3"/>
    </reaction>
</comment>
<dbReference type="OrthoDB" id="489241at2"/>
<dbReference type="InterPro" id="IPR004358">
    <property type="entry name" value="Sig_transdc_His_kin-like_C"/>
</dbReference>
<dbReference type="PANTHER" id="PTHR41523:SF8">
    <property type="entry name" value="ETHYLENE RESPONSE SENSOR PROTEIN"/>
    <property type="match status" value="1"/>
</dbReference>
<reference evidence="10 11" key="1">
    <citation type="journal article" date="2017" name="Int. J. Syst. Evol. Microbiol.">
        <title>Marinicauda algicola sp. nov., isolated from a marine red alga Rhodosorus marinus.</title>
        <authorList>
            <person name="Jeong S.E."/>
            <person name="Jeon S.H."/>
            <person name="Chun B.H."/>
            <person name="Kim D.W."/>
            <person name="Jeon C.O."/>
        </authorList>
    </citation>
    <scope>NUCLEOTIDE SEQUENCE [LARGE SCALE GENOMIC DNA]</scope>
    <source>
        <strain evidence="10 11">JCM 31718</strain>
    </source>
</reference>
<keyword evidence="6 10" id="KW-0418">Kinase</keyword>
<dbReference type="InterPro" id="IPR036890">
    <property type="entry name" value="HATPase_C_sf"/>
</dbReference>
<dbReference type="Pfam" id="PF13581">
    <property type="entry name" value="HATPase_c_2"/>
    <property type="match status" value="1"/>
</dbReference>
<name>A0A4S2GX57_9PROT</name>
<dbReference type="GO" id="GO:0005524">
    <property type="term" value="F:ATP binding"/>
    <property type="evidence" value="ECO:0007669"/>
    <property type="project" value="UniProtKB-KW"/>
</dbReference>
<evidence type="ECO:0000313" key="11">
    <source>
        <dbReference type="Proteomes" id="UP000308054"/>
    </source>
</evidence>
<proteinExistence type="predicted"/>
<gene>
    <name evidence="10" type="ORF">E5163_12580</name>
</gene>
<evidence type="ECO:0000256" key="2">
    <source>
        <dbReference type="ARBA" id="ARBA00012438"/>
    </source>
</evidence>
<dbReference type="Pfam" id="PF07568">
    <property type="entry name" value="HisKA_2"/>
    <property type="match status" value="1"/>
</dbReference>
<keyword evidence="8" id="KW-0175">Coiled coil</keyword>
<dbReference type="EC" id="2.7.13.3" evidence="2"/>
<dbReference type="PRINTS" id="PR00344">
    <property type="entry name" value="BCTRLSENSOR"/>
</dbReference>
<dbReference type="RefSeq" id="WP_135996551.1">
    <property type="nucleotide sequence ID" value="NZ_CP071057.1"/>
</dbReference>
<dbReference type="InterPro" id="IPR003594">
    <property type="entry name" value="HATPase_dom"/>
</dbReference>
<dbReference type="Gene3D" id="3.30.565.10">
    <property type="entry name" value="Histidine kinase-like ATPase, C-terminal domain"/>
    <property type="match status" value="1"/>
</dbReference>
<evidence type="ECO:0000256" key="6">
    <source>
        <dbReference type="ARBA" id="ARBA00022777"/>
    </source>
</evidence>
<keyword evidence="3" id="KW-0597">Phosphoprotein</keyword>
<dbReference type="PANTHER" id="PTHR41523">
    <property type="entry name" value="TWO-COMPONENT SYSTEM SENSOR PROTEIN"/>
    <property type="match status" value="1"/>
</dbReference>